<feature type="transmembrane region" description="Helical" evidence="1">
    <location>
        <begin position="12"/>
        <end position="34"/>
    </location>
</feature>
<evidence type="ECO:0008006" key="3">
    <source>
        <dbReference type="Google" id="ProtNLM"/>
    </source>
</evidence>
<keyword evidence="1" id="KW-0812">Transmembrane</keyword>
<keyword evidence="1" id="KW-0472">Membrane</keyword>
<dbReference type="EMBL" id="CP128986">
    <property type="protein sequence ID" value="WOC12882.1"/>
    <property type="molecule type" value="Genomic_DNA"/>
</dbReference>
<accession>A0AA97GVQ0</accession>
<evidence type="ECO:0000313" key="2">
    <source>
        <dbReference type="EMBL" id="WOC12882.1"/>
    </source>
</evidence>
<dbReference type="InterPro" id="IPR021373">
    <property type="entry name" value="DUF2993"/>
</dbReference>
<evidence type="ECO:0000256" key="1">
    <source>
        <dbReference type="SAM" id="Phobius"/>
    </source>
</evidence>
<name>A0AA97GVQ0_9ACTN</name>
<proteinExistence type="predicted"/>
<sequence length="298" mass="31136">MSTSARIRPSRRAAQIAAIGAVVVAIVLVIAFLADNFAASRAEHRVAVAIEESGRVDFEPEVNLGGFGFLPRAGITGAGDGRFPSMLISARGVRITGCGDRGACTATVDARLDDVTTGDIWDVDATTPMRAASITAETRIDSVNLGRLMGITDLYINTPAPEGKAGGGGPGDGLLERTDGVMLSGTVPYPGSPEYEDGRPPSASGYTAPKVKISVSAKVFVVDGRVHVEATGLYDGPEDHYSADVPPEFRAHVLERFSATLPTLPMAWNIAASKALSRGSDLIVAGNNDARVVKPIDY</sequence>
<protein>
    <recommendedName>
        <fullName evidence="3">DUF2993 domain-containing protein</fullName>
    </recommendedName>
</protein>
<dbReference type="RefSeq" id="WP_420038746.1">
    <property type="nucleotide sequence ID" value="NZ_CP128986.1"/>
</dbReference>
<dbReference type="Pfam" id="PF11209">
    <property type="entry name" value="LmeA"/>
    <property type="match status" value="1"/>
</dbReference>
<keyword evidence="1" id="KW-1133">Transmembrane helix</keyword>
<organism evidence="2">
    <name type="scientific">Gordonia sp. MP11Mi</name>
    <dbReference type="NCBI Taxonomy" id="3022769"/>
    <lineage>
        <taxon>Bacteria</taxon>
        <taxon>Bacillati</taxon>
        <taxon>Actinomycetota</taxon>
        <taxon>Actinomycetes</taxon>
        <taxon>Mycobacteriales</taxon>
        <taxon>Gordoniaceae</taxon>
        <taxon>Gordonia</taxon>
    </lineage>
</organism>
<reference evidence="2" key="1">
    <citation type="submission" date="2023-06" db="EMBL/GenBank/DDBJ databases">
        <title>Gordonia sp. nov. and Pseudochrobactrum sp. nov., two species isolated from the burying beetle Nicrophorus vespilloides.</title>
        <authorList>
            <person name="Poehlein A."/>
            <person name="Guzman J."/>
            <person name="Daniel R."/>
            <person name="Vilcinskas A."/>
        </authorList>
    </citation>
    <scope>NUCLEOTIDE SEQUENCE</scope>
    <source>
        <strain evidence="2">MP11Mi</strain>
    </source>
</reference>
<gene>
    <name evidence="2" type="ORF">MP11Mi_19740</name>
</gene>
<dbReference type="AlphaFoldDB" id="A0AA97GVQ0"/>